<gene>
    <name evidence="1" type="primary">WWC2</name>
    <name evidence="1" type="ORF">GBF38_019591</name>
</gene>
<dbReference type="EMBL" id="CM024807">
    <property type="protein sequence ID" value="KAG8008437.1"/>
    <property type="molecule type" value="Genomic_DNA"/>
</dbReference>
<feature type="non-terminal residue" evidence="1">
    <location>
        <position position="1"/>
    </location>
</feature>
<comment type="caution">
    <text evidence="1">The sequence shown here is derived from an EMBL/GenBank/DDBJ whole genome shotgun (WGS) entry which is preliminary data.</text>
</comment>
<proteinExistence type="predicted"/>
<name>A0ACB7F1Q4_NIBAL</name>
<sequence>FRQTKPLTFADCIGDELPVGWEEAYDPVVGAYYVDHNTKSTQLEDPRAQWQREQESMLRDYLAVASDALSAQKEIYQVKEQRLRLAQQEYRQLNDAWRDKSTSQTSLNSRSSSSSKYDPDILKAEIATAKSRVNKLKRDLACMKQELQFKEQGFETLKEIDQKVSNSPYGYKLQEAQAILSEVRSIRDAISSGEKEKQELMQKLAVLKDGFQLDSGSQQELWGSSPSLANSELSIPRLYSDAGSQTDIPAEFMTSTNKLAEKVRLSLKYEEAKRRLRLHCKRNKLVRELEEMVRLATSLHTQLKSLSASTLSCSSGSSRGSLTSSRGSLATTSSLGSTSSLSFTDLYLEQPELADPDFQNKLDCLLQEGGQGGYRPSSSITTIHEHEVVTGCGDTSFLSGETFAGQTGPGGLSLDLELHSRLAELELSLDSQEQLQEEHGGPRGMEEKQNHNNTLGEEVKDSAPQLRGTGAGPKKMGVTSAVSDESVAGDSGVYEPSERRPGLPADLLLGSYEERLAPGCSQVQLGFRYESRDQRFTIYVMQLSNCSALCLPADQKVYVRSAVLPCVETTRCLFRTRGSLPQDVMEVNEVFSMQISHSALRQKTLRVDVCNTSKSGHEECLAGAQISLADVSCSEDRCTKWYNLLSRAYMPEISNKDKESRAAGGSDRTPVISSVSRVGPPEDDEWHGDPLDADMFDDEVGNGEEGVEPLEEGDEFYPESSQWEAEEEVTKPPPPPPPPAAAAPAPAVIAEKVNKETSMDSSLPSHHHSVVRPKERRPDVHQQNPFMRGNTIIRSKTFSPGPQSQYICRINRSDSDSSTLSKKSPFVRNASERRSMRMKKPPVQVKGLDGLLRTSLDLELDLQVSRTRQARLAQELRVLRELKTQLEKARQRGQRELPAWVQEDERFRLLLKQAEKQTCEEQLQEKRVEKMMRAAAKDVHKIRGQSRKEVPEVQTFREKMAFFTRAKTSIPDLPADDV</sequence>
<keyword evidence="2" id="KW-1185">Reference proteome</keyword>
<reference evidence="1" key="1">
    <citation type="submission" date="2020-04" db="EMBL/GenBank/DDBJ databases">
        <title>A chromosome-scale assembly and high-density genetic map of the yellow drum (Nibea albiflora) genome.</title>
        <authorList>
            <person name="Xu D."/>
            <person name="Zhang W."/>
            <person name="Chen R."/>
            <person name="Tan P."/>
            <person name="Wang L."/>
            <person name="Song H."/>
            <person name="Tian L."/>
            <person name="Zhu Q."/>
            <person name="Wang B."/>
        </authorList>
    </citation>
    <scope>NUCLEOTIDE SEQUENCE</scope>
    <source>
        <strain evidence="1">ZJHYS-2018</strain>
    </source>
</reference>
<protein>
    <submittedName>
        <fullName evidence="1">Protein WWC2</fullName>
    </submittedName>
</protein>
<organism evidence="1 2">
    <name type="scientific">Nibea albiflora</name>
    <name type="common">Yellow drum</name>
    <name type="synonym">Corvina albiflora</name>
    <dbReference type="NCBI Taxonomy" id="240163"/>
    <lineage>
        <taxon>Eukaryota</taxon>
        <taxon>Metazoa</taxon>
        <taxon>Chordata</taxon>
        <taxon>Craniata</taxon>
        <taxon>Vertebrata</taxon>
        <taxon>Euteleostomi</taxon>
        <taxon>Actinopterygii</taxon>
        <taxon>Neopterygii</taxon>
        <taxon>Teleostei</taxon>
        <taxon>Neoteleostei</taxon>
        <taxon>Acanthomorphata</taxon>
        <taxon>Eupercaria</taxon>
        <taxon>Sciaenidae</taxon>
        <taxon>Nibea</taxon>
    </lineage>
</organism>
<evidence type="ECO:0000313" key="2">
    <source>
        <dbReference type="Proteomes" id="UP000805704"/>
    </source>
</evidence>
<dbReference type="Proteomes" id="UP000805704">
    <property type="component" value="Chromosome 19"/>
</dbReference>
<accession>A0ACB7F1Q4</accession>
<evidence type="ECO:0000313" key="1">
    <source>
        <dbReference type="EMBL" id="KAG8008437.1"/>
    </source>
</evidence>